<protein>
    <submittedName>
        <fullName evidence="1">(wild Malaysian banana) hypothetical protein</fullName>
    </submittedName>
</protein>
<dbReference type="PANTHER" id="PTHR33115:SF50">
    <property type="entry name" value="ARM REPEAT SUPERFAMILY PROTEIN"/>
    <property type="match status" value="1"/>
</dbReference>
<sequence>MLASTTGRSGKALRQEISEIVFTISNIREILQYGESHVMLQKLGIETLTSLAMEEEARERIGNTGGMIKELLWIFFREGLTQQQNTVKVESAGEALATLAFESTNNCYRILKEMNAVERQVEALTDPVLQINSARILRNRCKHVGNEYLLCLRGVTAGICMVVNAMMTAQMKLLEVSLGLATQVFRFMDAGVLSPSNSNNLAPGRRNLQRGWCRYLRSTTTHLPRSPE</sequence>
<dbReference type="Gramene" id="Ma08_t07400.1">
    <property type="protein sequence ID" value="Ma08_p07400.1"/>
    <property type="gene ID" value="Ma08_g07400"/>
</dbReference>
<dbReference type="PANTHER" id="PTHR33115">
    <property type="entry name" value="ARM REPEAT SUPERFAMILY PROTEIN"/>
    <property type="match status" value="1"/>
</dbReference>
<dbReference type="EMBL" id="HG996472">
    <property type="protein sequence ID" value="CAG1830846.1"/>
    <property type="molecule type" value="Genomic_DNA"/>
</dbReference>
<name>A0A804K3Y1_MUSAM</name>
<dbReference type="InterPro" id="IPR011989">
    <property type="entry name" value="ARM-like"/>
</dbReference>
<accession>A0A804K3Y1</accession>
<dbReference type="Gene3D" id="1.25.10.10">
    <property type="entry name" value="Leucine-rich Repeat Variant"/>
    <property type="match status" value="1"/>
</dbReference>
<dbReference type="Proteomes" id="UP000012960">
    <property type="component" value="Unplaced"/>
</dbReference>
<evidence type="ECO:0000313" key="3">
    <source>
        <dbReference type="Proteomes" id="UP000012960"/>
    </source>
</evidence>
<gene>
    <name evidence="1" type="ORF">GSMUA_341000.1</name>
</gene>
<dbReference type="EnsemblPlants" id="Ma08_t07400.1">
    <property type="protein sequence ID" value="Ma08_p07400.1"/>
    <property type="gene ID" value="Ma08_g07400"/>
</dbReference>
<dbReference type="InParanoid" id="A0A804K3Y1"/>
<dbReference type="FunCoup" id="A0A804K3Y1">
    <property type="interactions" value="48"/>
</dbReference>
<dbReference type="InterPro" id="IPR016024">
    <property type="entry name" value="ARM-type_fold"/>
</dbReference>
<keyword evidence="3" id="KW-1185">Reference proteome</keyword>
<reference evidence="2" key="2">
    <citation type="submission" date="2021-05" db="UniProtKB">
        <authorList>
            <consortium name="EnsemblPlants"/>
        </authorList>
    </citation>
    <scope>IDENTIFICATION</scope>
    <source>
        <strain evidence="2">subsp. malaccensis</strain>
    </source>
</reference>
<reference evidence="1" key="1">
    <citation type="submission" date="2021-03" db="EMBL/GenBank/DDBJ databases">
        <authorList>
            <consortium name="Genoscope - CEA"/>
            <person name="William W."/>
        </authorList>
    </citation>
    <scope>NUCLEOTIDE SEQUENCE</scope>
    <source>
        <strain evidence="1">Doubled-haploid Pahang</strain>
    </source>
</reference>
<evidence type="ECO:0000313" key="1">
    <source>
        <dbReference type="EMBL" id="CAG1830846.1"/>
    </source>
</evidence>
<dbReference type="AlphaFoldDB" id="A0A804K3Y1"/>
<proteinExistence type="predicted"/>
<evidence type="ECO:0000313" key="2">
    <source>
        <dbReference type="EnsemblPlants" id="Ma08_p07400.1"/>
    </source>
</evidence>
<dbReference type="OMA" id="WIFFREG"/>
<organism evidence="2 3">
    <name type="scientific">Musa acuminata subsp. malaccensis</name>
    <name type="common">Wild banana</name>
    <name type="synonym">Musa malaccensis</name>
    <dbReference type="NCBI Taxonomy" id="214687"/>
    <lineage>
        <taxon>Eukaryota</taxon>
        <taxon>Viridiplantae</taxon>
        <taxon>Streptophyta</taxon>
        <taxon>Embryophyta</taxon>
        <taxon>Tracheophyta</taxon>
        <taxon>Spermatophyta</taxon>
        <taxon>Magnoliopsida</taxon>
        <taxon>Liliopsida</taxon>
        <taxon>Zingiberales</taxon>
        <taxon>Musaceae</taxon>
        <taxon>Musa</taxon>
    </lineage>
</organism>
<dbReference type="SUPFAM" id="SSF48371">
    <property type="entry name" value="ARM repeat"/>
    <property type="match status" value="1"/>
</dbReference>